<comment type="caution">
    <text evidence="2">The sequence shown here is derived from an EMBL/GenBank/DDBJ whole genome shotgun (WGS) entry which is preliminary data.</text>
</comment>
<dbReference type="Proteomes" id="UP000218231">
    <property type="component" value="Unassembled WGS sequence"/>
</dbReference>
<organism evidence="2 3">
    <name type="scientific">Diploscapter pachys</name>
    <dbReference type="NCBI Taxonomy" id="2018661"/>
    <lineage>
        <taxon>Eukaryota</taxon>
        <taxon>Metazoa</taxon>
        <taxon>Ecdysozoa</taxon>
        <taxon>Nematoda</taxon>
        <taxon>Chromadorea</taxon>
        <taxon>Rhabditida</taxon>
        <taxon>Rhabditina</taxon>
        <taxon>Rhabditomorpha</taxon>
        <taxon>Rhabditoidea</taxon>
        <taxon>Rhabditidae</taxon>
        <taxon>Diploscapter</taxon>
    </lineage>
</organism>
<protein>
    <submittedName>
        <fullName evidence="2">Uncharacterized protein</fullName>
    </submittedName>
</protein>
<sequence>MVAPLATVKLPVPRTTDCGIGSSASAGSAPVCAMAGVAEASRASAALPTMVAIPTSIVAASMPAHQKVTKKTPASLDSAPGSEGRSAQGSALVGEEQGDAGRRSAGANILHAERQGCGERATVLVEGGRTIRGRVILAIGFVEQVLRVHAEHDAVQQVEGGGRVELIIRRHHLARAEAADRAEIRGAVVVADASLERTLFEIRDHVDRMLRQIRQIQRRARDVDRRGAAILIGIVRLQAETAPDFSLPRHEHAVHRRLRAVDRLADVVRIAAAAVERDVVERGRGSQILIARTRDHLGHGTAQDDLRRDGPGDVRARQELQIVGRDTGRDRLRVRNGAGRGGEVRHIARVHQPTTDVAAKRTLFEIRLNIAGDHGLAYLGGRADLRDERAVDRIRQNVDHGLIRQVQILGRVAHAAAAVERAVRRGREVSVDTASVHAVDVVSDPRSDEDLRERAQRDGHGGVVPAKNVAVGRHAVIEPPDLGADKLLAVDDERTPLDLGRVVIGVGEIIRGVGQVAGEVDRRRVRRERIAVRQLGLDVEEIFRIAPTGCLRPAAREGDLGAIVAFPIGEQIDVVGLQLRPADQRVELCALIGSGAERRASNHAVAHRRRLQHAAGPCAGDRVHRLAIIVVVAVDVQAVQRERQVRTRPILDGAGDAGALALLLEIGIVDAERRGCLIQVGDRAAVDRSALALQAQRAVGAVDERAVVRARARTVRSDIVVAEEFDARAGQVLLVVGGCDQNAERLVGILPAVKTGRANIPLVGTVVVRIAARGEDRIGCQVERTAGANDHGAAEAAFLDTRFRRLVDFQPVDQFRCQQRIVEGAARRIVVVATPVCRGKRVAVQQHAVERRIGAENRDLLAFAKATVDADARDVRERFRDVTIGELADVFRGDDVDNGVGVPLDVDGFAQRPAITGDDDVVARGVGLARGLGASRRRSGRRFLCVGAAGESGKNGGDEDHVAQAHRLFPEYGTRPAACPPLCSQLPQSRRQCSDGETITRFLLVAAALLHIQ</sequence>
<keyword evidence="3" id="KW-1185">Reference proteome</keyword>
<feature type="region of interest" description="Disordered" evidence="1">
    <location>
        <begin position="64"/>
        <end position="98"/>
    </location>
</feature>
<dbReference type="EMBL" id="LIAE01008502">
    <property type="protein sequence ID" value="PAV73809.1"/>
    <property type="molecule type" value="Genomic_DNA"/>
</dbReference>
<evidence type="ECO:0000313" key="3">
    <source>
        <dbReference type="Proteomes" id="UP000218231"/>
    </source>
</evidence>
<reference evidence="2 3" key="1">
    <citation type="journal article" date="2017" name="Curr. Biol.">
        <title>Genome architecture and evolution of a unichromosomal asexual nematode.</title>
        <authorList>
            <person name="Fradin H."/>
            <person name="Zegar C."/>
            <person name="Gutwein M."/>
            <person name="Lucas J."/>
            <person name="Kovtun M."/>
            <person name="Corcoran D."/>
            <person name="Baugh L.R."/>
            <person name="Kiontke K."/>
            <person name="Gunsalus K."/>
            <person name="Fitch D.H."/>
            <person name="Piano F."/>
        </authorList>
    </citation>
    <scope>NUCLEOTIDE SEQUENCE [LARGE SCALE GENOMIC DNA]</scope>
    <source>
        <strain evidence="2">PF1309</strain>
    </source>
</reference>
<evidence type="ECO:0000256" key="1">
    <source>
        <dbReference type="SAM" id="MobiDB-lite"/>
    </source>
</evidence>
<accession>A0A2A2KIZ6</accession>
<proteinExistence type="predicted"/>
<name>A0A2A2KIZ6_9BILA</name>
<gene>
    <name evidence="2" type="ORF">WR25_23077</name>
</gene>
<dbReference type="AlphaFoldDB" id="A0A2A2KIZ6"/>
<evidence type="ECO:0000313" key="2">
    <source>
        <dbReference type="EMBL" id="PAV73809.1"/>
    </source>
</evidence>